<dbReference type="PANTHER" id="PTHR34043">
    <property type="entry name" value="ALPHA/BETA-HYDROLASES SUPERFAMILY PROTEIN"/>
    <property type="match status" value="1"/>
</dbReference>
<dbReference type="Gramene" id="AET1Gv20619500.9">
    <property type="protein sequence ID" value="AET1Gv20619500.9"/>
    <property type="gene ID" value="AET1Gv20619500"/>
</dbReference>
<evidence type="ECO:0000313" key="8">
    <source>
        <dbReference type="Proteomes" id="UP000015105"/>
    </source>
</evidence>
<dbReference type="GO" id="GO:0016787">
    <property type="term" value="F:hydrolase activity"/>
    <property type="evidence" value="ECO:0007669"/>
    <property type="project" value="UniProtKB-KW"/>
</dbReference>
<dbReference type="SUPFAM" id="SSF53474">
    <property type="entry name" value="alpha/beta-Hydrolases"/>
    <property type="match status" value="1"/>
</dbReference>
<keyword evidence="2" id="KW-0964">Secreted</keyword>
<keyword evidence="8" id="KW-1185">Reference proteome</keyword>
<evidence type="ECO:0000256" key="2">
    <source>
        <dbReference type="ARBA" id="ARBA00022525"/>
    </source>
</evidence>
<evidence type="ECO:0000256" key="4">
    <source>
        <dbReference type="ARBA" id="ARBA00022801"/>
    </source>
</evidence>
<keyword evidence="5" id="KW-0443">Lipid metabolism</keyword>
<dbReference type="InterPro" id="IPR056304">
    <property type="entry name" value="Lip-like_C"/>
</dbReference>
<sequence length="230" mass="24753">MASFILGLVELGVSAAVHLLFGFYVFSTAVAADISQAAAASGCPLLRRPPPAAGLVDVAAAAEEDDERRGVVLDGSPPPIVLVHGIFGFGKGRLGGMSYFAGAEKKDDRVLVPDLGSLTSIHDRARELFYYLKGGQVDYGVEHSQVYGHTRFGRIYETGHYPVWDEQNPVHFVGHSAGAQVVRVLHQMLAEKAFPGHDTSEDWVLSLTSLSGALNGTTRTYYDGMLYVLT</sequence>
<dbReference type="Gene3D" id="3.40.50.1820">
    <property type="entry name" value="alpha/beta hydrolase"/>
    <property type="match status" value="1"/>
</dbReference>
<dbReference type="PANTHER" id="PTHR34043:SF3">
    <property type="entry name" value="ALPHA_BETA-HYDROLASES SUPERFAMILY PROTEIN"/>
    <property type="match status" value="1"/>
</dbReference>
<dbReference type="AlphaFoldDB" id="A0A452Z3D2"/>
<proteinExistence type="predicted"/>
<name>A0A452Z3D2_AEGTS</name>
<comment type="subcellular location">
    <subcellularLocation>
        <location evidence="1">Secreted</location>
    </subcellularLocation>
</comment>
<dbReference type="GO" id="GO:0006629">
    <property type="term" value="P:lipid metabolic process"/>
    <property type="evidence" value="ECO:0007669"/>
    <property type="project" value="UniProtKB-KW"/>
</dbReference>
<reference evidence="8" key="2">
    <citation type="journal article" date="2017" name="Nat. Plants">
        <title>The Aegilops tauschii genome reveals multiple impacts of transposons.</title>
        <authorList>
            <person name="Zhao G."/>
            <person name="Zou C."/>
            <person name="Li K."/>
            <person name="Wang K."/>
            <person name="Li T."/>
            <person name="Gao L."/>
            <person name="Zhang X."/>
            <person name="Wang H."/>
            <person name="Yang Z."/>
            <person name="Liu X."/>
            <person name="Jiang W."/>
            <person name="Mao L."/>
            <person name="Kong X."/>
            <person name="Jiao Y."/>
            <person name="Jia J."/>
        </authorList>
    </citation>
    <scope>NUCLEOTIDE SEQUENCE [LARGE SCALE GENOMIC DNA]</scope>
    <source>
        <strain evidence="8">cv. AL8/78</strain>
    </source>
</reference>
<dbReference type="EnsemblPlants" id="AET1Gv20619500.9">
    <property type="protein sequence ID" value="AET1Gv20619500.9"/>
    <property type="gene ID" value="AET1Gv20619500"/>
</dbReference>
<keyword evidence="3" id="KW-0732">Signal</keyword>
<protein>
    <recommendedName>
        <fullName evidence="6">Lipase-like C-terminal domain-containing protein</fullName>
    </recommendedName>
</protein>
<feature type="domain" description="Lipase-like C-terminal" evidence="6">
    <location>
        <begin position="79"/>
        <end position="190"/>
    </location>
</feature>
<evidence type="ECO:0000259" key="6">
    <source>
        <dbReference type="Pfam" id="PF24708"/>
    </source>
</evidence>
<dbReference type="GO" id="GO:0005576">
    <property type="term" value="C:extracellular region"/>
    <property type="evidence" value="ECO:0007669"/>
    <property type="project" value="UniProtKB-SubCell"/>
</dbReference>
<reference evidence="7" key="5">
    <citation type="journal article" date="2021" name="G3 (Bethesda)">
        <title>Aegilops tauschii genome assembly Aet v5.0 features greater sequence contiguity and improved annotation.</title>
        <authorList>
            <person name="Wang L."/>
            <person name="Zhu T."/>
            <person name="Rodriguez J.C."/>
            <person name="Deal K.R."/>
            <person name="Dubcovsky J."/>
            <person name="McGuire P.E."/>
            <person name="Lux T."/>
            <person name="Spannagl M."/>
            <person name="Mayer K.F.X."/>
            <person name="Baldrich P."/>
            <person name="Meyers B.C."/>
            <person name="Huo N."/>
            <person name="Gu Y.Q."/>
            <person name="Zhou H."/>
            <person name="Devos K.M."/>
            <person name="Bennetzen J.L."/>
            <person name="Unver T."/>
            <person name="Budak H."/>
            <person name="Gulick P.J."/>
            <person name="Galiba G."/>
            <person name="Kalapos B."/>
            <person name="Nelson D.R."/>
            <person name="Li P."/>
            <person name="You F.M."/>
            <person name="Luo M.C."/>
            <person name="Dvorak J."/>
        </authorList>
    </citation>
    <scope>NUCLEOTIDE SEQUENCE [LARGE SCALE GENOMIC DNA]</scope>
    <source>
        <strain evidence="7">cv. AL8/78</strain>
    </source>
</reference>
<organism evidence="7 8">
    <name type="scientific">Aegilops tauschii subsp. strangulata</name>
    <name type="common">Goatgrass</name>
    <dbReference type="NCBI Taxonomy" id="200361"/>
    <lineage>
        <taxon>Eukaryota</taxon>
        <taxon>Viridiplantae</taxon>
        <taxon>Streptophyta</taxon>
        <taxon>Embryophyta</taxon>
        <taxon>Tracheophyta</taxon>
        <taxon>Spermatophyta</taxon>
        <taxon>Magnoliopsida</taxon>
        <taxon>Liliopsida</taxon>
        <taxon>Poales</taxon>
        <taxon>Poaceae</taxon>
        <taxon>BOP clade</taxon>
        <taxon>Pooideae</taxon>
        <taxon>Triticodae</taxon>
        <taxon>Triticeae</taxon>
        <taxon>Triticinae</taxon>
        <taxon>Aegilops</taxon>
    </lineage>
</organism>
<dbReference type="Pfam" id="PF24708">
    <property type="entry name" value="Lip_C"/>
    <property type="match status" value="1"/>
</dbReference>
<evidence type="ECO:0000256" key="3">
    <source>
        <dbReference type="ARBA" id="ARBA00022729"/>
    </source>
</evidence>
<keyword evidence="4" id="KW-0378">Hydrolase</keyword>
<reference evidence="7" key="3">
    <citation type="journal article" date="2017" name="Nature">
        <title>Genome sequence of the progenitor of the wheat D genome Aegilops tauschii.</title>
        <authorList>
            <person name="Luo M.C."/>
            <person name="Gu Y.Q."/>
            <person name="Puiu D."/>
            <person name="Wang H."/>
            <person name="Twardziok S.O."/>
            <person name="Deal K.R."/>
            <person name="Huo N."/>
            <person name="Zhu T."/>
            <person name="Wang L."/>
            <person name="Wang Y."/>
            <person name="McGuire P.E."/>
            <person name="Liu S."/>
            <person name="Long H."/>
            <person name="Ramasamy R.K."/>
            <person name="Rodriguez J.C."/>
            <person name="Van S.L."/>
            <person name="Yuan L."/>
            <person name="Wang Z."/>
            <person name="Xia Z."/>
            <person name="Xiao L."/>
            <person name="Anderson O.D."/>
            <person name="Ouyang S."/>
            <person name="Liang Y."/>
            <person name="Zimin A.V."/>
            <person name="Pertea G."/>
            <person name="Qi P."/>
            <person name="Bennetzen J.L."/>
            <person name="Dai X."/>
            <person name="Dawson M.W."/>
            <person name="Muller H.G."/>
            <person name="Kugler K."/>
            <person name="Rivarola-Duarte L."/>
            <person name="Spannagl M."/>
            <person name="Mayer K.F.X."/>
            <person name="Lu F.H."/>
            <person name="Bevan M.W."/>
            <person name="Leroy P."/>
            <person name="Li P."/>
            <person name="You F.M."/>
            <person name="Sun Q."/>
            <person name="Liu Z."/>
            <person name="Lyons E."/>
            <person name="Wicker T."/>
            <person name="Salzberg S.L."/>
            <person name="Devos K.M."/>
            <person name="Dvorak J."/>
        </authorList>
    </citation>
    <scope>NUCLEOTIDE SEQUENCE [LARGE SCALE GENOMIC DNA]</scope>
    <source>
        <strain evidence="7">cv. AL8/78</strain>
    </source>
</reference>
<dbReference type="Proteomes" id="UP000015105">
    <property type="component" value="Chromosome 1D"/>
</dbReference>
<evidence type="ECO:0000256" key="1">
    <source>
        <dbReference type="ARBA" id="ARBA00004613"/>
    </source>
</evidence>
<accession>A0A452Z3D2</accession>
<reference evidence="8" key="1">
    <citation type="journal article" date="2014" name="Science">
        <title>Ancient hybridizations among the ancestral genomes of bread wheat.</title>
        <authorList>
            <consortium name="International Wheat Genome Sequencing Consortium,"/>
            <person name="Marcussen T."/>
            <person name="Sandve S.R."/>
            <person name="Heier L."/>
            <person name="Spannagl M."/>
            <person name="Pfeifer M."/>
            <person name="Jakobsen K.S."/>
            <person name="Wulff B.B."/>
            <person name="Steuernagel B."/>
            <person name="Mayer K.F."/>
            <person name="Olsen O.A."/>
        </authorList>
    </citation>
    <scope>NUCLEOTIDE SEQUENCE [LARGE SCALE GENOMIC DNA]</scope>
    <source>
        <strain evidence="8">cv. AL8/78</strain>
    </source>
</reference>
<evidence type="ECO:0000313" key="7">
    <source>
        <dbReference type="EnsemblPlants" id="AET1Gv20619500.9"/>
    </source>
</evidence>
<reference evidence="7" key="4">
    <citation type="submission" date="2019-03" db="UniProtKB">
        <authorList>
            <consortium name="EnsemblPlants"/>
        </authorList>
    </citation>
    <scope>IDENTIFICATION</scope>
</reference>
<dbReference type="InterPro" id="IPR029058">
    <property type="entry name" value="AB_hydrolase_fold"/>
</dbReference>
<evidence type="ECO:0000256" key="5">
    <source>
        <dbReference type="ARBA" id="ARBA00023098"/>
    </source>
</evidence>